<keyword evidence="8" id="KW-1185">Reference proteome</keyword>
<comment type="caution">
    <text evidence="7">The sequence shown here is derived from an EMBL/GenBank/DDBJ whole genome shotgun (WGS) entry which is preliminary data.</text>
</comment>
<evidence type="ECO:0000256" key="2">
    <source>
        <dbReference type="ARBA" id="ARBA00022723"/>
    </source>
</evidence>
<keyword evidence="2" id="KW-0479">Metal-binding</keyword>
<feature type="compositionally biased region" description="Basic and acidic residues" evidence="5">
    <location>
        <begin position="637"/>
        <end position="654"/>
    </location>
</feature>
<dbReference type="Proteomes" id="UP001556098">
    <property type="component" value="Unassembled WGS sequence"/>
</dbReference>
<dbReference type="PANTHER" id="PTHR43687">
    <property type="entry name" value="ADENYLYLSULFATE REDUCTASE, BETA SUBUNIT"/>
    <property type="match status" value="1"/>
</dbReference>
<name>A0ABV3RKI8_9RHOB</name>
<dbReference type="EMBL" id="JBFNXX010000004">
    <property type="protein sequence ID" value="MEW9919201.1"/>
    <property type="molecule type" value="Genomic_DNA"/>
</dbReference>
<dbReference type="InterPro" id="IPR050572">
    <property type="entry name" value="Fe-S_Ferredoxin"/>
</dbReference>
<dbReference type="Pfam" id="PF12838">
    <property type="entry name" value="Fer4_7"/>
    <property type="match status" value="1"/>
</dbReference>
<feature type="domain" description="4Fe-4S ferredoxin-type" evidence="6">
    <location>
        <begin position="529"/>
        <end position="558"/>
    </location>
</feature>
<protein>
    <submittedName>
        <fullName evidence="7">4Fe-4S binding protein</fullName>
    </submittedName>
</protein>
<keyword evidence="4" id="KW-0411">Iron-sulfur</keyword>
<feature type="region of interest" description="Disordered" evidence="5">
    <location>
        <begin position="631"/>
        <end position="654"/>
    </location>
</feature>
<organism evidence="7 8">
    <name type="scientific">Sulfitobacter sediminis</name>
    <dbReference type="NCBI Taxonomy" id="3234186"/>
    <lineage>
        <taxon>Bacteria</taxon>
        <taxon>Pseudomonadati</taxon>
        <taxon>Pseudomonadota</taxon>
        <taxon>Alphaproteobacteria</taxon>
        <taxon>Rhodobacterales</taxon>
        <taxon>Roseobacteraceae</taxon>
        <taxon>Sulfitobacter</taxon>
    </lineage>
</organism>
<gene>
    <name evidence="7" type="ORF">AB2B41_06280</name>
</gene>
<dbReference type="SUPFAM" id="SSF54862">
    <property type="entry name" value="4Fe-4S ferredoxins"/>
    <property type="match status" value="1"/>
</dbReference>
<dbReference type="Gene3D" id="3.30.70.20">
    <property type="match status" value="2"/>
</dbReference>
<dbReference type="PROSITE" id="PS00198">
    <property type="entry name" value="4FE4S_FER_1"/>
    <property type="match status" value="3"/>
</dbReference>
<dbReference type="InterPro" id="IPR017896">
    <property type="entry name" value="4Fe4S_Fe-S-bd"/>
</dbReference>
<evidence type="ECO:0000313" key="7">
    <source>
        <dbReference type="EMBL" id="MEW9919201.1"/>
    </source>
</evidence>
<feature type="domain" description="4Fe-4S ferredoxin-type" evidence="6">
    <location>
        <begin position="498"/>
        <end position="527"/>
    </location>
</feature>
<evidence type="ECO:0000256" key="3">
    <source>
        <dbReference type="ARBA" id="ARBA00023004"/>
    </source>
</evidence>
<accession>A0ABV3RKI8</accession>
<evidence type="ECO:0000256" key="4">
    <source>
        <dbReference type="ARBA" id="ARBA00023014"/>
    </source>
</evidence>
<dbReference type="Pfam" id="PF13187">
    <property type="entry name" value="Fer4_9"/>
    <property type="match status" value="1"/>
</dbReference>
<evidence type="ECO:0000256" key="1">
    <source>
        <dbReference type="ARBA" id="ARBA00022485"/>
    </source>
</evidence>
<evidence type="ECO:0000313" key="8">
    <source>
        <dbReference type="Proteomes" id="UP001556098"/>
    </source>
</evidence>
<keyword evidence="3" id="KW-0408">Iron</keyword>
<dbReference type="PROSITE" id="PS51379">
    <property type="entry name" value="4FE4S_FER_2"/>
    <property type="match status" value="3"/>
</dbReference>
<evidence type="ECO:0000256" key="5">
    <source>
        <dbReference type="SAM" id="MobiDB-lite"/>
    </source>
</evidence>
<feature type="domain" description="4Fe-4S ferredoxin-type" evidence="6">
    <location>
        <begin position="301"/>
        <end position="330"/>
    </location>
</feature>
<sequence>MSEKNGASATLILCDCTATQSIDADGLAQATGLKCSRVFNHLCGPKIEKAAEAIAAGNAVICCAQEAATFEEVAAELGVDAPGFVDIRDRAGWHAGDAPATAKMAALIADAALAAPPVKTMDVSSEGLCLILGPEDVALRAAERLKDVLGVTVLLESEDAPPTRDFDVIRGKLHRATGAIGGFELTFKEFQQVNPAGRGSFGFSAPRSQAESECDIILDLSGGTPLFPAPEKREGYLRADPKSERAVADAIFEAAQLIGTFEKPLYVRLETTLCAHSRAEQIACSNCIDNCPTAAITSAGEHVAIDPMICAGCGSCASLCPSGAITYDAPATDHLIRRIQTMAQTYLRAAEGAPRLLAVDPHGSEMIRLLARFGRGLPVDVVPIEVPALNTFGHTEALAALAAGFARVSILMGPGTERDALLREADLARAIAGGAVIEVLELTDPDALGEALLQDGTSPAPASTVRPMGSRRQITRQAARALRPDTKVIDLPDTAPYGAVVVNQDACTLCLSCVSLCPSGALGDNPDLPQLRFQEDACLQCGLCASVCPEDAITYVPRLNLTEDALRQVVLYEEEPFACISCGTLFGSRSTVERITEKLAQHPMYQGGAALDLIKMCDDCRIQAQYHSEKNPFAAGERPRPRTTEVYLSKRRDH</sequence>
<dbReference type="PANTHER" id="PTHR43687:SF4">
    <property type="entry name" value="BLR5484 PROTEIN"/>
    <property type="match status" value="1"/>
</dbReference>
<proteinExistence type="predicted"/>
<reference evidence="7 8" key="1">
    <citation type="submission" date="2024-07" db="EMBL/GenBank/DDBJ databases">
        <title>Marimonas sp.nov., isolated from tidal-flat sediment.</title>
        <authorList>
            <person name="Jayan J.N."/>
            <person name="Lee S.S."/>
        </authorList>
    </citation>
    <scope>NUCLEOTIDE SEQUENCE [LARGE SCALE GENOMIC DNA]</scope>
    <source>
        <strain evidence="7 8">MJW-29</strain>
    </source>
</reference>
<evidence type="ECO:0000259" key="6">
    <source>
        <dbReference type="PROSITE" id="PS51379"/>
    </source>
</evidence>
<keyword evidence="1" id="KW-0004">4Fe-4S</keyword>
<dbReference type="InterPro" id="IPR017900">
    <property type="entry name" value="4Fe4S_Fe_S_CS"/>
</dbReference>
<dbReference type="RefSeq" id="WP_367876908.1">
    <property type="nucleotide sequence ID" value="NZ_JBFNXX010000004.1"/>
</dbReference>